<organism evidence="1 2">
    <name type="scientific">Enterococcus faecium</name>
    <name type="common">Streptococcus faecium</name>
    <dbReference type="NCBI Taxonomy" id="1352"/>
    <lineage>
        <taxon>Bacteria</taxon>
        <taxon>Bacillati</taxon>
        <taxon>Bacillota</taxon>
        <taxon>Bacilli</taxon>
        <taxon>Lactobacillales</taxon>
        <taxon>Enterococcaceae</taxon>
        <taxon>Enterococcus</taxon>
    </lineage>
</organism>
<accession>A0A1B5FRC9</accession>
<evidence type="ECO:0000313" key="1">
    <source>
        <dbReference type="EMBL" id="OOL83599.1"/>
    </source>
</evidence>
<gene>
    <name evidence="1" type="ORF">B1P95_03110</name>
</gene>
<dbReference type="AlphaFoldDB" id="A0A1B5FRC9"/>
<reference evidence="1 2" key="1">
    <citation type="submission" date="2017-02" db="EMBL/GenBank/DDBJ databases">
        <title>Clonality and virulence of isolates of VRE in Hematopoietic Stem Cell Transplanted (HSCT) patients.</title>
        <authorList>
            <person name="Marchi A.P."/>
            <person name="Martins R.C."/>
            <person name="Marie S.K."/>
            <person name="Levin A.S."/>
            <person name="Costa S.F."/>
        </authorList>
    </citation>
    <scope>NUCLEOTIDE SEQUENCE [LARGE SCALE GENOMIC DNA]</scope>
    <source>
        <strain evidence="1 2">LIM1759</strain>
    </source>
</reference>
<dbReference type="Proteomes" id="UP000191171">
    <property type="component" value="Unassembled WGS sequence"/>
</dbReference>
<dbReference type="EMBL" id="MVGJ01000013">
    <property type="protein sequence ID" value="OOL83599.1"/>
    <property type="molecule type" value="Genomic_DNA"/>
</dbReference>
<name>A0A1B5FRC9_ENTFC</name>
<proteinExistence type="predicted"/>
<sequence>MGTYQRSKELKIVLFLSEFSNLLPKADETPLFLCYFIFSTTFFYQRKVDKTIVK</sequence>
<evidence type="ECO:0000313" key="2">
    <source>
        <dbReference type="Proteomes" id="UP000191171"/>
    </source>
</evidence>
<protein>
    <submittedName>
        <fullName evidence="1">Uncharacterized protein</fullName>
    </submittedName>
</protein>
<comment type="caution">
    <text evidence="1">The sequence shown here is derived from an EMBL/GenBank/DDBJ whole genome shotgun (WGS) entry which is preliminary data.</text>
</comment>